<dbReference type="OrthoDB" id="9804774at2"/>
<dbReference type="PROSITE" id="PS00061">
    <property type="entry name" value="ADH_SHORT"/>
    <property type="match status" value="1"/>
</dbReference>
<dbReference type="GO" id="GO:0032787">
    <property type="term" value="P:monocarboxylic acid metabolic process"/>
    <property type="evidence" value="ECO:0007669"/>
    <property type="project" value="UniProtKB-ARBA"/>
</dbReference>
<sequence length="244" mass="26613">MQKKWILVTGGSRGIGAALVQYLAREYDVVFTWKDQQSRAESLLNECRALSLNVSGYRCDGSKPTEVKALAQQLLTEYGAPFGIIHNAGITRDALHFKQDINDWETLIGTNLNAVFYWNQQLLPSMMEQGSGSIVMISSVSALKGNIGQVAYSASKAGMLGMARSLAREVARFNIRVNCVLPGLIETEMTTQMSDHEQKALKSNIPLRRLGRADEVAQATAYLIGEASSYMTGQSLVLDGGMSA</sequence>
<dbReference type="NCBIfam" id="NF009466">
    <property type="entry name" value="PRK12826.1-2"/>
    <property type="match status" value="1"/>
</dbReference>
<dbReference type="InterPro" id="IPR002347">
    <property type="entry name" value="SDR_fam"/>
</dbReference>
<dbReference type="Gene3D" id="3.40.50.720">
    <property type="entry name" value="NAD(P)-binding Rossmann-like Domain"/>
    <property type="match status" value="1"/>
</dbReference>
<evidence type="ECO:0000313" key="4">
    <source>
        <dbReference type="EMBL" id="RJT40189.1"/>
    </source>
</evidence>
<proteinExistence type="inferred from homology"/>
<dbReference type="SUPFAM" id="SSF51735">
    <property type="entry name" value="NAD(P)-binding Rossmann-fold domains"/>
    <property type="match status" value="1"/>
</dbReference>
<protein>
    <submittedName>
        <fullName evidence="4">SDR family oxidoreductase</fullName>
    </submittedName>
</protein>
<dbReference type="PANTHER" id="PTHR42879:SF2">
    <property type="entry name" value="3-OXOACYL-[ACYL-CARRIER-PROTEIN] REDUCTASE FABG"/>
    <property type="match status" value="1"/>
</dbReference>
<comment type="caution">
    <text evidence="4">The sequence shown here is derived from an EMBL/GenBank/DDBJ whole genome shotgun (WGS) entry which is preliminary data.</text>
</comment>
<keyword evidence="5" id="KW-1185">Reference proteome</keyword>
<comment type="similarity">
    <text evidence="1">Belongs to the short-chain dehydrogenases/reductases (SDR) family.</text>
</comment>
<dbReference type="EMBL" id="RAHH01000026">
    <property type="protein sequence ID" value="RJT40189.1"/>
    <property type="molecule type" value="Genomic_DNA"/>
</dbReference>
<dbReference type="AlphaFoldDB" id="A0A419N4T0"/>
<dbReference type="FunFam" id="3.40.50.720:FF:000173">
    <property type="entry name" value="3-oxoacyl-[acyl-carrier protein] reductase"/>
    <property type="match status" value="1"/>
</dbReference>
<dbReference type="InterPro" id="IPR036291">
    <property type="entry name" value="NAD(P)-bd_dom_sf"/>
</dbReference>
<evidence type="ECO:0000256" key="2">
    <source>
        <dbReference type="ARBA" id="ARBA00023002"/>
    </source>
</evidence>
<reference evidence="4 5" key="1">
    <citation type="submission" date="2018-09" db="EMBL/GenBank/DDBJ databases">
        <authorList>
            <person name="Le Fleche-Mateos A."/>
        </authorList>
    </citation>
    <scope>NUCLEOTIDE SEQUENCE [LARGE SCALE GENOMIC DNA]</scope>
    <source>
        <strain evidence="4 5">DSM 27399</strain>
    </source>
</reference>
<dbReference type="InterPro" id="IPR020904">
    <property type="entry name" value="Sc_DH/Rdtase_CS"/>
</dbReference>
<keyword evidence="2" id="KW-0560">Oxidoreductase</keyword>
<evidence type="ECO:0000256" key="1">
    <source>
        <dbReference type="ARBA" id="ARBA00006484"/>
    </source>
</evidence>
<dbReference type="SMART" id="SM00822">
    <property type="entry name" value="PKS_KR"/>
    <property type="match status" value="1"/>
</dbReference>
<dbReference type="InterPro" id="IPR057326">
    <property type="entry name" value="KR_dom"/>
</dbReference>
<feature type="domain" description="Ketoreductase" evidence="3">
    <location>
        <begin position="4"/>
        <end position="178"/>
    </location>
</feature>
<accession>A0A419N4T0</accession>
<dbReference type="RefSeq" id="WP_120134364.1">
    <property type="nucleotide sequence ID" value="NZ_RAHH01000026.1"/>
</dbReference>
<gene>
    <name evidence="4" type="ORF">D6C13_19340</name>
</gene>
<name>A0A419N4T0_9GAMM</name>
<dbReference type="InterPro" id="IPR050259">
    <property type="entry name" value="SDR"/>
</dbReference>
<evidence type="ECO:0000313" key="5">
    <source>
        <dbReference type="Proteomes" id="UP000284908"/>
    </source>
</evidence>
<organism evidence="4 5">
    <name type="scientific">Rahnella woolbedingensis</name>
    <dbReference type="NCBI Taxonomy" id="1510574"/>
    <lineage>
        <taxon>Bacteria</taxon>
        <taxon>Pseudomonadati</taxon>
        <taxon>Pseudomonadota</taxon>
        <taxon>Gammaproteobacteria</taxon>
        <taxon>Enterobacterales</taxon>
        <taxon>Yersiniaceae</taxon>
        <taxon>Rahnella</taxon>
    </lineage>
</organism>
<dbReference type="PRINTS" id="PR00080">
    <property type="entry name" value="SDRFAMILY"/>
</dbReference>
<dbReference type="PANTHER" id="PTHR42879">
    <property type="entry name" value="3-OXOACYL-(ACYL-CARRIER-PROTEIN) REDUCTASE"/>
    <property type="match status" value="1"/>
</dbReference>
<dbReference type="Pfam" id="PF13561">
    <property type="entry name" value="adh_short_C2"/>
    <property type="match status" value="1"/>
</dbReference>
<evidence type="ECO:0000259" key="3">
    <source>
        <dbReference type="SMART" id="SM00822"/>
    </source>
</evidence>
<dbReference type="GO" id="GO:0016491">
    <property type="term" value="F:oxidoreductase activity"/>
    <property type="evidence" value="ECO:0007669"/>
    <property type="project" value="UniProtKB-KW"/>
</dbReference>
<dbReference type="PRINTS" id="PR00081">
    <property type="entry name" value="GDHRDH"/>
</dbReference>
<dbReference type="Proteomes" id="UP000284908">
    <property type="component" value="Unassembled WGS sequence"/>
</dbReference>